<dbReference type="Proteomes" id="UP000031586">
    <property type="component" value="Unassembled WGS sequence"/>
</dbReference>
<comment type="caution">
    <text evidence="1">The sequence shown here is derived from an EMBL/GenBank/DDBJ whole genome shotgun (WGS) entry which is preliminary data.</text>
</comment>
<dbReference type="Gene3D" id="2.160.10.10">
    <property type="entry name" value="Hexapeptide repeat proteins"/>
    <property type="match status" value="1"/>
</dbReference>
<dbReference type="PANTHER" id="PTHR43360">
    <property type="entry name" value="CARBON DIOXIDE CONCENTRATING MECHANISM PROTEIN CCMM"/>
    <property type="match status" value="1"/>
</dbReference>
<dbReference type="SUPFAM" id="SSF51161">
    <property type="entry name" value="Trimeric LpxA-like enzymes"/>
    <property type="match status" value="1"/>
</dbReference>
<accession>A0A0C1Z5U9</accession>
<name>A0A0C1Z5U9_9VIBR</name>
<dbReference type="EMBL" id="JPRD01000023">
    <property type="protein sequence ID" value="KIF52355.1"/>
    <property type="molecule type" value="Genomic_DNA"/>
</dbReference>
<dbReference type="AlphaFoldDB" id="A0A0C1Z5U9"/>
<organism evidence="1 2">
    <name type="scientific">Vibrio owensii CAIM 1854 = LMG 25443</name>
    <dbReference type="NCBI Taxonomy" id="1229493"/>
    <lineage>
        <taxon>Bacteria</taxon>
        <taxon>Pseudomonadati</taxon>
        <taxon>Pseudomonadota</taxon>
        <taxon>Gammaproteobacteria</taxon>
        <taxon>Vibrionales</taxon>
        <taxon>Vibrionaceae</taxon>
        <taxon>Vibrio</taxon>
    </lineage>
</organism>
<protein>
    <submittedName>
        <fullName evidence="1">Carbonate dehydratase</fullName>
    </submittedName>
</protein>
<dbReference type="PATRIC" id="fig|1229493.5.peg.2047"/>
<proteinExistence type="predicted"/>
<reference evidence="1 2" key="1">
    <citation type="submission" date="2014-07" db="EMBL/GenBank/DDBJ databases">
        <title>Unique and conserved regions in Vibrio harveyi and related species in comparison with the shrimp pathogen Vibrio harveyi CAIM 1792.</title>
        <authorList>
            <person name="Espinoza-Valles I."/>
            <person name="Vora G."/>
            <person name="Leekitcharoenphon P."/>
            <person name="Ussery D."/>
            <person name="Hoj L."/>
            <person name="Gomez-Gil B."/>
        </authorList>
    </citation>
    <scope>NUCLEOTIDE SEQUENCE [LARGE SCALE GENOMIC DNA]</scope>
    <source>
        <strain evidence="2">CAIM 1854 / LMG 25443</strain>
    </source>
</reference>
<dbReference type="InterPro" id="IPR052265">
    <property type="entry name" value="Gamma-CA"/>
</dbReference>
<evidence type="ECO:0000313" key="1">
    <source>
        <dbReference type="EMBL" id="KIF52355.1"/>
    </source>
</evidence>
<dbReference type="PANTHER" id="PTHR43360:SF1">
    <property type="entry name" value="CARBOXYSOME ASSEMBLY PROTEIN CCMM"/>
    <property type="match status" value="1"/>
</dbReference>
<dbReference type="InterPro" id="IPR011004">
    <property type="entry name" value="Trimer_LpxA-like_sf"/>
</dbReference>
<dbReference type="GeneID" id="47102802"/>
<dbReference type="InterPro" id="IPR001451">
    <property type="entry name" value="Hexapep"/>
</dbReference>
<sequence>MLRRNPTGHMPEVSETAFIDPTAIICGKVIIEDNVFIGPYAVIRADEVNEQGDMEAIVIKRDTNIQDGVVIHSKAGAAVTIGERSSIAHRSIIHGPCEVSDDVFIGFNSVVFNAVIGTGCVIRHNCVVDGLDLPENFHVPPMTNIGADFDLNSISKVPPEYSAFSESVVSANHELVQGYRRIANEL</sequence>
<evidence type="ECO:0000313" key="2">
    <source>
        <dbReference type="Proteomes" id="UP000031586"/>
    </source>
</evidence>
<dbReference type="RefSeq" id="WP_005531901.1">
    <property type="nucleotide sequence ID" value="NZ_BAOH01000007.1"/>
</dbReference>
<gene>
    <name evidence="1" type="ORF">H735_14525</name>
</gene>
<dbReference type="Pfam" id="PF00132">
    <property type="entry name" value="Hexapep"/>
    <property type="match status" value="1"/>
</dbReference>